<dbReference type="EMBL" id="HAEG01000624">
    <property type="protein sequence ID" value="SBR63828.1"/>
    <property type="molecule type" value="Transcribed_RNA"/>
</dbReference>
<name>A0A1A8N411_9TELE</name>
<organism evidence="1">
    <name type="scientific">Nothobranchius pienaari</name>
    <dbReference type="NCBI Taxonomy" id="704102"/>
    <lineage>
        <taxon>Eukaryota</taxon>
        <taxon>Metazoa</taxon>
        <taxon>Chordata</taxon>
        <taxon>Craniata</taxon>
        <taxon>Vertebrata</taxon>
        <taxon>Euteleostomi</taxon>
        <taxon>Actinopterygii</taxon>
        <taxon>Neopterygii</taxon>
        <taxon>Teleostei</taxon>
        <taxon>Neoteleostei</taxon>
        <taxon>Acanthomorphata</taxon>
        <taxon>Ovalentaria</taxon>
        <taxon>Atherinomorphae</taxon>
        <taxon>Cyprinodontiformes</taxon>
        <taxon>Nothobranchiidae</taxon>
        <taxon>Nothobranchius</taxon>
    </lineage>
</organism>
<dbReference type="GO" id="GO:0016589">
    <property type="term" value="C:NURF complex"/>
    <property type="evidence" value="ECO:0007669"/>
    <property type="project" value="TreeGrafter"/>
</dbReference>
<reference evidence="1" key="2">
    <citation type="submission" date="2016-06" db="EMBL/GenBank/DDBJ databases">
        <title>The genome of a short-lived fish provides insights into sex chromosome evolution and the genetic control of aging.</title>
        <authorList>
            <person name="Reichwald K."/>
            <person name="Felder M."/>
            <person name="Petzold A."/>
            <person name="Koch P."/>
            <person name="Groth M."/>
            <person name="Platzer M."/>
        </authorList>
    </citation>
    <scope>NUCLEOTIDE SEQUENCE</scope>
    <source>
        <tissue evidence="1">Brain</tissue>
    </source>
</reference>
<proteinExistence type="predicted"/>
<reference evidence="1" key="1">
    <citation type="submission" date="2016-05" db="EMBL/GenBank/DDBJ databases">
        <authorList>
            <person name="Lavstsen T."/>
            <person name="Jespersen J.S."/>
        </authorList>
    </citation>
    <scope>NUCLEOTIDE SEQUENCE</scope>
    <source>
        <tissue evidence="1">Brain</tissue>
    </source>
</reference>
<dbReference type="SUPFAM" id="SSF46689">
    <property type="entry name" value="Homeodomain-like"/>
    <property type="match status" value="1"/>
</dbReference>
<dbReference type="Gene3D" id="1.20.58.1880">
    <property type="match status" value="1"/>
</dbReference>
<dbReference type="PANTHER" id="PTHR21397:SF2">
    <property type="entry name" value="CHROMATIN COMPLEXES SUBUNIT BAP18"/>
    <property type="match status" value="1"/>
</dbReference>
<dbReference type="CDD" id="cd00167">
    <property type="entry name" value="SANT"/>
    <property type="match status" value="1"/>
</dbReference>
<dbReference type="InterPro" id="IPR001005">
    <property type="entry name" value="SANT/Myb"/>
</dbReference>
<evidence type="ECO:0000313" key="1">
    <source>
        <dbReference type="EMBL" id="SBR63828.1"/>
    </source>
</evidence>
<dbReference type="PANTHER" id="PTHR21397">
    <property type="entry name" value="CHROMATIN COMPLEXES SUBUNIT BAP18-RELATED"/>
    <property type="match status" value="1"/>
</dbReference>
<protein>
    <submittedName>
        <fullName evidence="1">RNASEK-C17orf49 readthrough (Non-protein coding)</fullName>
    </submittedName>
</protein>
<sequence length="204" mass="21763">MTSASAKVGEIFSAAGAAFTKLGELTMQLHPVSDSSPAGAKWTEMEIEMLRLAVCRFGDDLNNISSVIKERTVAQIKSTVKRKLYEDSRVPISSEFPKKTVKKAAVSMTTPVAAAPTMISVATSQVVVATGMQNSPSLAPPIKKQKTADVTLSALNDSDVNSDLVDIEELGDGSSNKKLNFDQESLNLDSSLIMNSSDLPLLSR</sequence>
<gene>
    <name evidence="1" type="primary">RNASEK-C17ORF49</name>
</gene>
<dbReference type="GO" id="GO:0071339">
    <property type="term" value="C:MLL1 complex"/>
    <property type="evidence" value="ECO:0007669"/>
    <property type="project" value="TreeGrafter"/>
</dbReference>
<dbReference type="InterPro" id="IPR009057">
    <property type="entry name" value="Homeodomain-like_sf"/>
</dbReference>
<dbReference type="AlphaFoldDB" id="A0A1A8N411"/>
<accession>A0A1A8N411</accession>